<dbReference type="RefSeq" id="WP_183959849.1">
    <property type="nucleotide sequence ID" value="NZ_JACHHP010000001.1"/>
</dbReference>
<keyword evidence="5 6" id="KW-0378">Hydrolase</keyword>
<evidence type="ECO:0000313" key="7">
    <source>
        <dbReference type="EMBL" id="MBB5207336.1"/>
    </source>
</evidence>
<reference evidence="7 8" key="1">
    <citation type="submission" date="2020-08" db="EMBL/GenBank/DDBJ databases">
        <title>Genomic Encyclopedia of Type Strains, Phase IV (KMG-IV): sequencing the most valuable type-strain genomes for metagenomic binning, comparative biology and taxonomic classification.</title>
        <authorList>
            <person name="Goeker M."/>
        </authorList>
    </citation>
    <scope>NUCLEOTIDE SEQUENCE [LARGE SCALE GENOMIC DNA]</scope>
    <source>
        <strain evidence="7 8">DSM 24163</strain>
    </source>
</reference>
<dbReference type="Proteomes" id="UP000521199">
    <property type="component" value="Unassembled WGS sequence"/>
</dbReference>
<evidence type="ECO:0000256" key="4">
    <source>
        <dbReference type="ARBA" id="ARBA00022729"/>
    </source>
</evidence>
<keyword evidence="6" id="KW-0720">Serine protease</keyword>
<keyword evidence="2 6" id="KW-0031">Aminopeptidase</keyword>
<dbReference type="GO" id="GO:0008239">
    <property type="term" value="F:dipeptidyl-peptidase activity"/>
    <property type="evidence" value="ECO:0007669"/>
    <property type="project" value="UniProtKB-UniRule"/>
</dbReference>
<keyword evidence="4 6" id="KW-0732">Signal</keyword>
<protein>
    <recommendedName>
        <fullName evidence="6">Dipeptidyl-peptidase</fullName>
        <ecNumber evidence="6">3.4.14.-</ecNumber>
    </recommendedName>
</protein>
<dbReference type="PANTHER" id="PTHR38469:SF1">
    <property type="entry name" value="PERIPLASMIC PEPTIDASE SUBFAMILY S1B"/>
    <property type="match status" value="1"/>
</dbReference>
<feature type="signal peptide" evidence="6">
    <location>
        <begin position="1"/>
        <end position="21"/>
    </location>
</feature>
<comment type="similarity">
    <text evidence="1 6">Belongs to the peptidase S46 family.</text>
</comment>
<dbReference type="GO" id="GO:0043171">
    <property type="term" value="P:peptide catabolic process"/>
    <property type="evidence" value="ECO:0007669"/>
    <property type="project" value="UniProtKB-UniRule"/>
</dbReference>
<dbReference type="GO" id="GO:0070009">
    <property type="term" value="F:serine-type aminopeptidase activity"/>
    <property type="evidence" value="ECO:0007669"/>
    <property type="project" value="UniProtKB-UniRule"/>
</dbReference>
<comment type="caution">
    <text evidence="7">The sequence shown here is derived from an EMBL/GenBank/DDBJ whole genome shotgun (WGS) entry which is preliminary data.</text>
</comment>
<dbReference type="AlphaFoldDB" id="A0A7W8FYP0"/>
<comment type="function">
    <text evidence="6">Catalyzes the removal of dipeptides from the N-terminus of oligopeptides.</text>
</comment>
<dbReference type="InterPro" id="IPR009003">
    <property type="entry name" value="Peptidase_S1_PA"/>
</dbReference>
<evidence type="ECO:0000256" key="5">
    <source>
        <dbReference type="ARBA" id="ARBA00022801"/>
    </source>
</evidence>
<dbReference type="FunFam" id="2.40.10.10:FF:000102">
    <property type="entry name" value="Dipeptidyl-peptidase 7"/>
    <property type="match status" value="1"/>
</dbReference>
<dbReference type="Pfam" id="PF10459">
    <property type="entry name" value="Peptidase_S46"/>
    <property type="match status" value="1"/>
</dbReference>
<dbReference type="EMBL" id="JACHHP010000001">
    <property type="protein sequence ID" value="MBB5207336.1"/>
    <property type="molecule type" value="Genomic_DNA"/>
</dbReference>
<sequence>MRPMFRHVFFAATLVAAHAQAGEGMWVPQQLPEIAGPLKAAGLKLSPEQLADLTGDPMGAVVALGGCTASFVSPDGLVITNHHCAYGAIQLNSTPDNNLMVDGFNPAQRSDELSAGPNARIYVLDSIRDVTDAAKAAIESAGDDALARTMALETFDKAQVAECEAGGGYRCRLYSFFGGNTYRLFRNLEIRDVRLAYAPPGGIGNYGGEIDNWMWPRHTGDFSIYRAYVGRDGKPAAYSKDNVPFKPKHFLKFADQPLGAGDFVMVAGYPGSTNRYALASEFENTANWYYPTLGKHYKNLIDLVARAGASNPDITVKYASQVAGWENASKNYDGQLEGFARIDAAGQKQRDEAAVLDWLRAKGGDAQQELAAHAKLIELGDRSRATRERDMVLGFVNNTGVIGAAITLYRTAIEREKPDAEREPGYQQRDYPTIEGAQKQMERRYLAAMDRQLQDYALTQYVKLPANQRVAALDEWLGGSDRAAIDRALERLSTTKLGSTDERLKWFAADRKAFETSDDPAIQYAVALMPTLLKFEEERKTLAGEALLARPVYLQAMSDYKKSQGEFVYPDANLSLRITFGNVKGYVPRDGVEYTPFTTLEGLAVKATGKDPFDAPQALLDAVKEKRYGGLDDPRIGSVPVNYLSDLDITGGNSGSPVLDAHGKLIGLAFDGNWESVSSNWVFDESMTRMIAVDGRYVRWVMQEVYPSPRLLRELGVSGPQAR</sequence>
<keyword evidence="8" id="KW-1185">Reference proteome</keyword>
<organism evidence="7 8">
    <name type="scientific">Chiayiivirga flava</name>
    <dbReference type="NCBI Taxonomy" id="659595"/>
    <lineage>
        <taxon>Bacteria</taxon>
        <taxon>Pseudomonadati</taxon>
        <taxon>Pseudomonadota</taxon>
        <taxon>Gammaproteobacteria</taxon>
        <taxon>Lysobacterales</taxon>
        <taxon>Lysobacteraceae</taxon>
        <taxon>Chiayiivirga</taxon>
    </lineage>
</organism>
<dbReference type="SUPFAM" id="SSF50494">
    <property type="entry name" value="Trypsin-like serine proteases"/>
    <property type="match status" value="1"/>
</dbReference>
<gene>
    <name evidence="7" type="ORF">HNQ52_000852</name>
</gene>
<evidence type="ECO:0000256" key="6">
    <source>
        <dbReference type="RuleBase" id="RU366067"/>
    </source>
</evidence>
<dbReference type="PANTHER" id="PTHR38469">
    <property type="entry name" value="PERIPLASMIC PEPTIDASE SUBFAMILY S1B"/>
    <property type="match status" value="1"/>
</dbReference>
<dbReference type="EC" id="3.4.14.-" evidence="6"/>
<accession>A0A7W8FYP0</accession>
<evidence type="ECO:0000256" key="2">
    <source>
        <dbReference type="ARBA" id="ARBA00022438"/>
    </source>
</evidence>
<evidence type="ECO:0000256" key="1">
    <source>
        <dbReference type="ARBA" id="ARBA00010491"/>
    </source>
</evidence>
<evidence type="ECO:0000256" key="3">
    <source>
        <dbReference type="ARBA" id="ARBA00022670"/>
    </source>
</evidence>
<keyword evidence="3 6" id="KW-0645">Protease</keyword>
<dbReference type="InterPro" id="IPR019500">
    <property type="entry name" value="Pep_S46"/>
</dbReference>
<evidence type="ECO:0000313" key="8">
    <source>
        <dbReference type="Proteomes" id="UP000521199"/>
    </source>
</evidence>
<dbReference type="GO" id="GO:0006508">
    <property type="term" value="P:proteolysis"/>
    <property type="evidence" value="ECO:0007669"/>
    <property type="project" value="UniProtKB-KW"/>
</dbReference>
<dbReference type="InterPro" id="IPR043504">
    <property type="entry name" value="Peptidase_S1_PA_chymotrypsin"/>
</dbReference>
<name>A0A7W8FYP0_9GAMM</name>
<dbReference type="Gene3D" id="2.40.10.10">
    <property type="entry name" value="Trypsin-like serine proteases"/>
    <property type="match status" value="1"/>
</dbReference>
<proteinExistence type="inferred from homology"/>
<feature type="chain" id="PRO_5031611604" description="Dipeptidyl-peptidase" evidence="6">
    <location>
        <begin position="22"/>
        <end position="723"/>
    </location>
</feature>